<organism evidence="2 3">
    <name type="scientific">Polyplax serrata</name>
    <name type="common">Common mouse louse</name>
    <dbReference type="NCBI Taxonomy" id="468196"/>
    <lineage>
        <taxon>Eukaryota</taxon>
        <taxon>Metazoa</taxon>
        <taxon>Ecdysozoa</taxon>
        <taxon>Arthropoda</taxon>
        <taxon>Hexapoda</taxon>
        <taxon>Insecta</taxon>
        <taxon>Pterygota</taxon>
        <taxon>Neoptera</taxon>
        <taxon>Paraneoptera</taxon>
        <taxon>Psocodea</taxon>
        <taxon>Troctomorpha</taxon>
        <taxon>Phthiraptera</taxon>
        <taxon>Anoplura</taxon>
        <taxon>Polyplacidae</taxon>
        <taxon>Polyplax</taxon>
    </lineage>
</organism>
<evidence type="ECO:0000313" key="2">
    <source>
        <dbReference type="EMBL" id="KAK6629391.1"/>
    </source>
</evidence>
<feature type="region of interest" description="Disordered" evidence="1">
    <location>
        <begin position="53"/>
        <end position="124"/>
    </location>
</feature>
<dbReference type="EMBL" id="JAWJWE010000036">
    <property type="protein sequence ID" value="KAK6629391.1"/>
    <property type="molecule type" value="Genomic_DNA"/>
</dbReference>
<comment type="caution">
    <text evidence="2">The sequence shown here is derived from an EMBL/GenBank/DDBJ whole genome shotgun (WGS) entry which is preliminary data.</text>
</comment>
<feature type="compositionally biased region" description="Polar residues" evidence="1">
    <location>
        <begin position="102"/>
        <end position="114"/>
    </location>
</feature>
<dbReference type="Proteomes" id="UP001372834">
    <property type="component" value="Unassembled WGS sequence"/>
</dbReference>
<reference evidence="2 3" key="1">
    <citation type="submission" date="2023-10" db="EMBL/GenBank/DDBJ databases">
        <title>Genomes of two closely related lineages of the louse Polyplax serrata with different host specificities.</title>
        <authorList>
            <person name="Martinu J."/>
            <person name="Tarabai H."/>
            <person name="Stefka J."/>
            <person name="Hypsa V."/>
        </authorList>
    </citation>
    <scope>NUCLEOTIDE SEQUENCE [LARGE SCALE GENOMIC DNA]</scope>
    <source>
        <strain evidence="2">HR10_N</strain>
    </source>
</reference>
<dbReference type="AlphaFoldDB" id="A0AAN8S9C6"/>
<gene>
    <name evidence="2" type="ORF">RUM43_003208</name>
</gene>
<proteinExistence type="predicted"/>
<evidence type="ECO:0000256" key="1">
    <source>
        <dbReference type="SAM" id="MobiDB-lite"/>
    </source>
</evidence>
<evidence type="ECO:0000313" key="3">
    <source>
        <dbReference type="Proteomes" id="UP001372834"/>
    </source>
</evidence>
<name>A0AAN8S9C6_POLSC</name>
<feature type="compositionally biased region" description="Basic and acidic residues" evidence="1">
    <location>
        <begin position="85"/>
        <end position="101"/>
    </location>
</feature>
<sequence length="143" mass="15732">MNDKPGLKVAADLNAEVEKIVDEGEKFAQLTLPSTLCRKKSGKERFFAPRAGCRPKDHFEEPLTSPKSAGKSSLVSSGMSNLTRGKKETQDLPIFESREIHQTQQTTEYSNSFPISLAEPRPSGTRFTLQTHLSNLPAILSDG</sequence>
<protein>
    <submittedName>
        <fullName evidence="2">Uncharacterized protein</fullName>
    </submittedName>
</protein>
<accession>A0AAN8S9C6</accession>
<feature type="compositionally biased region" description="Polar residues" evidence="1">
    <location>
        <begin position="65"/>
        <end position="83"/>
    </location>
</feature>